<dbReference type="KEGG" id="cyn:Cyan7425_5060"/>
<dbReference type="Gene3D" id="3.40.1580.10">
    <property type="entry name" value="SMI1/KNR4-like"/>
    <property type="match status" value="1"/>
</dbReference>
<organism evidence="2">
    <name type="scientific">Cyanothece sp. (strain PCC 7425 / ATCC 29141)</name>
    <dbReference type="NCBI Taxonomy" id="395961"/>
    <lineage>
        <taxon>Bacteria</taxon>
        <taxon>Bacillati</taxon>
        <taxon>Cyanobacteriota</taxon>
        <taxon>Cyanophyceae</taxon>
        <taxon>Gomontiellales</taxon>
        <taxon>Cyanothecaceae</taxon>
        <taxon>Cyanothece</taxon>
    </lineage>
</organism>
<feature type="domain" description="Knr4/Smi1-like" evidence="1">
    <location>
        <begin position="12"/>
        <end position="158"/>
    </location>
</feature>
<dbReference type="AlphaFoldDB" id="B8HP97"/>
<reference evidence="2" key="1">
    <citation type="submission" date="2009-01" db="EMBL/GenBank/DDBJ databases">
        <title>Complete sequence of chromosome Cyanothece sp. PCC 7425.</title>
        <authorList>
            <consortium name="US DOE Joint Genome Institute"/>
            <person name="Lucas S."/>
            <person name="Copeland A."/>
            <person name="Lapidus A."/>
            <person name="Glavina del Rio T."/>
            <person name="Dalin E."/>
            <person name="Tice H."/>
            <person name="Bruce D."/>
            <person name="Goodwin L."/>
            <person name="Pitluck S."/>
            <person name="Sims D."/>
            <person name="Meineke L."/>
            <person name="Brettin T."/>
            <person name="Detter J.C."/>
            <person name="Han C."/>
            <person name="Larimer F."/>
            <person name="Land M."/>
            <person name="Hauser L."/>
            <person name="Kyrpides N."/>
            <person name="Ovchinnikova G."/>
            <person name="Liberton M."/>
            <person name="Stoeckel J."/>
            <person name="Banerjee A."/>
            <person name="Singh A."/>
            <person name="Page L."/>
            <person name="Sato H."/>
            <person name="Zhao L."/>
            <person name="Sherman L."/>
            <person name="Pakrasi H."/>
            <person name="Richardson P."/>
        </authorList>
    </citation>
    <scope>NUCLEOTIDE SEQUENCE</scope>
    <source>
        <strain evidence="2">PCC 7425</strain>
    </source>
</reference>
<dbReference type="SUPFAM" id="SSF160631">
    <property type="entry name" value="SMI1/KNR4-like"/>
    <property type="match status" value="1"/>
</dbReference>
<dbReference type="InterPro" id="IPR037883">
    <property type="entry name" value="Knr4/Smi1-like_sf"/>
</dbReference>
<dbReference type="OrthoDB" id="6989522at2"/>
<dbReference type="SMART" id="SM00860">
    <property type="entry name" value="SMI1_KNR4"/>
    <property type="match status" value="1"/>
</dbReference>
<dbReference type="PANTHER" id="PTHR47432:SF1">
    <property type="entry name" value="CELL WALL ASSEMBLY REGULATOR SMI1"/>
    <property type="match status" value="1"/>
</dbReference>
<gene>
    <name evidence="2" type="ordered locus">Cyan7425_5060</name>
</gene>
<dbReference type="eggNOG" id="COG4282">
    <property type="taxonomic scope" value="Bacteria"/>
</dbReference>
<dbReference type="HOGENOM" id="CLU_085722_1_1_3"/>
<dbReference type="InterPro" id="IPR018958">
    <property type="entry name" value="Knr4/Smi1-like_dom"/>
</dbReference>
<sequence>MAPTTLQLLQPPATEEQLEHLASQTNLELPEDFKDFYRLMNGTDPEGNGCGLFPACDEWDEMAFSPLAVEKILQEWQLQKELLETGNFADLEAQPGDGIAPDWWNIGWIPFASNGGGDLYCIDLAPTPTGRKGQVIFYAHETGEHQLLAGSLADYLNDLAIALESNALNYDDRYGIGKKA</sequence>
<accession>B8HP97</accession>
<protein>
    <submittedName>
        <fullName evidence="2">Protein involved in beta-1 3-glucan synthesis-like protein</fullName>
    </submittedName>
</protein>
<proteinExistence type="predicted"/>
<dbReference type="InterPro" id="IPR051873">
    <property type="entry name" value="KNR4/SMI1_regulator"/>
</dbReference>
<dbReference type="PANTHER" id="PTHR47432">
    <property type="entry name" value="CELL WALL ASSEMBLY REGULATOR SMI1"/>
    <property type="match status" value="1"/>
</dbReference>
<dbReference type="Pfam" id="PF09346">
    <property type="entry name" value="SMI1_KNR4"/>
    <property type="match status" value="1"/>
</dbReference>
<name>B8HP97_CYAP4</name>
<dbReference type="STRING" id="395961.Cyan7425_5060"/>
<evidence type="ECO:0000313" key="2">
    <source>
        <dbReference type="EMBL" id="ACL47357.1"/>
    </source>
</evidence>
<dbReference type="EMBL" id="CP001344">
    <property type="protein sequence ID" value="ACL47357.1"/>
    <property type="molecule type" value="Genomic_DNA"/>
</dbReference>
<evidence type="ECO:0000259" key="1">
    <source>
        <dbReference type="SMART" id="SM00860"/>
    </source>
</evidence>